<reference evidence="1" key="2">
    <citation type="submission" date="2021-04" db="EMBL/GenBank/DDBJ databases">
        <title>Isolation and genomic analysis of the ibuprofen-degrading bacterium Sphingomonas strain MPO218.</title>
        <authorList>
            <person name="Aulestia M."/>
            <person name="Flores A."/>
            <person name="Mangas E.L."/>
            <person name="Perez-Pulido A.J."/>
            <person name="Santero E."/>
            <person name="Camacho E.M."/>
        </authorList>
    </citation>
    <scope>NUCLEOTIDE SEQUENCE</scope>
    <source>
        <strain evidence="1">MPO218</strain>
    </source>
</reference>
<dbReference type="EMBL" id="CP059319">
    <property type="protein sequence ID" value="QTH21962.1"/>
    <property type="molecule type" value="Genomic_DNA"/>
</dbReference>
<dbReference type="AlphaFoldDB" id="A0A975D2Z7"/>
<gene>
    <name evidence="1" type="ORF">HRJ34_00010</name>
</gene>
<reference evidence="1" key="1">
    <citation type="submission" date="2020-07" db="EMBL/GenBank/DDBJ databases">
        <authorList>
            <person name="Camacho E."/>
        </authorList>
    </citation>
    <scope>NUCLEOTIDE SEQUENCE</scope>
    <source>
        <strain evidence="1">MPO218</strain>
    </source>
</reference>
<evidence type="ECO:0000313" key="2">
    <source>
        <dbReference type="Proteomes" id="UP000664914"/>
    </source>
</evidence>
<accession>A0A975D2Z7</accession>
<sequence length="54" mass="6285">MNQEGDKERAEVMSRHGIREVLTAQYLYKGYRYTHLSDAVAQATRDSTRDPGRR</sequence>
<evidence type="ECO:0000313" key="1">
    <source>
        <dbReference type="EMBL" id="QTH21962.1"/>
    </source>
</evidence>
<proteinExistence type="predicted"/>
<protein>
    <submittedName>
        <fullName evidence="1">Uncharacterized protein</fullName>
    </submittedName>
</protein>
<dbReference type="RefSeq" id="WP_208632985.1">
    <property type="nucleotide sequence ID" value="NZ_CP059319.1"/>
</dbReference>
<name>A0A975D2Z7_9SPHN</name>
<dbReference type="Proteomes" id="UP000664914">
    <property type="component" value="Chromosome"/>
</dbReference>
<organism evidence="1 2">
    <name type="scientific">Rhizorhabdus wittichii</name>
    <dbReference type="NCBI Taxonomy" id="160791"/>
    <lineage>
        <taxon>Bacteria</taxon>
        <taxon>Pseudomonadati</taxon>
        <taxon>Pseudomonadota</taxon>
        <taxon>Alphaproteobacteria</taxon>
        <taxon>Sphingomonadales</taxon>
        <taxon>Sphingomonadaceae</taxon>
        <taxon>Rhizorhabdus</taxon>
    </lineage>
</organism>